<evidence type="ECO:0000313" key="6">
    <source>
        <dbReference type="EMBL" id="AOW02674.1"/>
    </source>
</evidence>
<dbReference type="SUPFAM" id="SSF52799">
    <property type="entry name" value="(Phosphotyrosine protein) phosphatases II"/>
    <property type="match status" value="1"/>
</dbReference>
<dbReference type="PROSITE" id="PS50056">
    <property type="entry name" value="TYR_PHOSPHATASE_2"/>
    <property type="match status" value="1"/>
</dbReference>
<evidence type="ECO:0000313" key="7">
    <source>
        <dbReference type="Proteomes" id="UP000182444"/>
    </source>
</evidence>
<dbReference type="KEGG" id="yli:2909137"/>
<dbReference type="Gene3D" id="3.90.190.10">
    <property type="entry name" value="Protein tyrosine phosphatase superfamily"/>
    <property type="match status" value="1"/>
</dbReference>
<sequence>MVAQLVSYYLRAAVASPKLLYDHGMPNGEVLDMAYLTDELLISAGPTNDYRRSFYRPATAELKQYLDSNHKDGWLVYNFRAEPSGYEDSDLDNRVVHLPFRDHTPPPFFYIPLFIESIRDHVGGANPAKRTPPSTPPRAPSSDSVDTDTSTRPLAPSQSSLLEGISSDPSLVPTTDVSSLQLWERSDSGRSHSSGSDDTSLASQMSVNSQMSQVSQASSQSQISRISGSLQSSIGSTVSAPRVAVLHCKAGKGRSGLMGCAFLVAERGWSVKNAADSFTRVRMRPGFGEGVSIQSQKRYLNYTYDWAQVIARQYRDIKVDLDYIRVWKPQYSDIVITLSDYENDSDRAEYSPSAIPEVKKRYISSPEDLTNETDDYITFRPKETVSLTGDCRVKVKHVVANPFSLPLVDGQGDAWFNLFFETFRVREGAYDFHNTEGMFSVSWSHMDGFRGNFQKGMWLCERVEVGWRVAQSQEGTVQES</sequence>
<organism evidence="6 7">
    <name type="scientific">Yarrowia lipolytica</name>
    <name type="common">Candida lipolytica</name>
    <dbReference type="NCBI Taxonomy" id="4952"/>
    <lineage>
        <taxon>Eukaryota</taxon>
        <taxon>Fungi</taxon>
        <taxon>Dikarya</taxon>
        <taxon>Ascomycota</taxon>
        <taxon>Saccharomycotina</taxon>
        <taxon>Dipodascomycetes</taxon>
        <taxon>Dipodascales</taxon>
        <taxon>Dipodascales incertae sedis</taxon>
        <taxon>Yarrowia</taxon>
    </lineage>
</organism>
<dbReference type="GO" id="GO:0004725">
    <property type="term" value="F:protein tyrosine phosphatase activity"/>
    <property type="evidence" value="ECO:0007669"/>
    <property type="project" value="TreeGrafter"/>
</dbReference>
<dbReference type="GO" id="GO:0005634">
    <property type="term" value="C:nucleus"/>
    <property type="evidence" value="ECO:0007669"/>
    <property type="project" value="TreeGrafter"/>
</dbReference>
<dbReference type="InterPro" id="IPR051281">
    <property type="entry name" value="Dual-spec_lipid-protein_phosph"/>
</dbReference>
<dbReference type="GeneID" id="2909137"/>
<dbReference type="GO" id="GO:0042995">
    <property type="term" value="C:cell projection"/>
    <property type="evidence" value="ECO:0007669"/>
    <property type="project" value="TreeGrafter"/>
</dbReference>
<dbReference type="EMBL" id="CP017555">
    <property type="protein sequence ID" value="AOW02674.1"/>
    <property type="molecule type" value="Genomic_DNA"/>
</dbReference>
<dbReference type="AlphaFoldDB" id="A0A1D8NAL8"/>
<dbReference type="EC" id="3.1.3.67" evidence="1"/>
<evidence type="ECO:0000259" key="4">
    <source>
        <dbReference type="PROSITE" id="PS50056"/>
    </source>
</evidence>
<feature type="compositionally biased region" description="Low complexity" evidence="3">
    <location>
        <begin position="140"/>
        <end position="151"/>
    </location>
</feature>
<dbReference type="PROSITE" id="PS00383">
    <property type="entry name" value="TYR_PHOSPHATASE_1"/>
    <property type="match status" value="1"/>
</dbReference>
<dbReference type="GO" id="GO:0016314">
    <property type="term" value="F:phosphatidylinositol-3,4,5-trisphosphate 3-phosphatase activity"/>
    <property type="evidence" value="ECO:0007669"/>
    <property type="project" value="UniProtKB-EC"/>
</dbReference>
<protein>
    <recommendedName>
        <fullName evidence="1">phosphatidylinositol-3,4,5-trisphosphate 3-phosphatase</fullName>
        <ecNumber evidence="1">3.1.3.67</ecNumber>
    </recommendedName>
</protein>
<dbReference type="PANTHER" id="PTHR12305:SF81">
    <property type="entry name" value="PHOSPHATIDYLINOSITOL 3,4,5-TRISPHOSPHATE 3-PHOSPHATASE AND DUAL-SPECIFICITY PROTEIN PHOSPHATASE PTEN"/>
    <property type="match status" value="1"/>
</dbReference>
<evidence type="ECO:0000256" key="3">
    <source>
        <dbReference type="SAM" id="MobiDB-lite"/>
    </source>
</evidence>
<accession>A0A1D8NAL8</accession>
<dbReference type="InterPro" id="IPR016130">
    <property type="entry name" value="Tyr_Pase_AS"/>
</dbReference>
<dbReference type="GO" id="GO:0043491">
    <property type="term" value="P:phosphatidylinositol 3-kinase/protein kinase B signal transduction"/>
    <property type="evidence" value="ECO:0007669"/>
    <property type="project" value="TreeGrafter"/>
</dbReference>
<keyword evidence="2" id="KW-0378">Hydrolase</keyword>
<evidence type="ECO:0000256" key="2">
    <source>
        <dbReference type="ARBA" id="ARBA00022801"/>
    </source>
</evidence>
<proteinExistence type="predicted"/>
<name>A0A1D8NAL8_YARLL</name>
<reference evidence="6 7" key="1">
    <citation type="journal article" date="2016" name="PLoS ONE">
        <title>Sequence Assembly of Yarrowia lipolytica Strain W29/CLIB89 Shows Transposable Element Diversity.</title>
        <authorList>
            <person name="Magnan C."/>
            <person name="Yu J."/>
            <person name="Chang I."/>
            <person name="Jahn E."/>
            <person name="Kanomata Y."/>
            <person name="Wu J."/>
            <person name="Zeller M."/>
            <person name="Oakes M."/>
            <person name="Baldi P."/>
            <person name="Sandmeyer S."/>
        </authorList>
    </citation>
    <scope>NUCLEOTIDE SEQUENCE [LARGE SCALE GENOMIC DNA]</scope>
    <source>
        <strain evidence="7">CLIB89(W29)</strain>
    </source>
</reference>
<dbReference type="RefSeq" id="XP_501705.3">
    <property type="nucleotide sequence ID" value="XM_501705.3"/>
</dbReference>
<feature type="region of interest" description="Disordered" evidence="3">
    <location>
        <begin position="124"/>
        <end position="220"/>
    </location>
</feature>
<dbReference type="PROSITE" id="PS51181">
    <property type="entry name" value="PPASE_TENSIN"/>
    <property type="match status" value="1"/>
</dbReference>
<dbReference type="InterPro" id="IPR029021">
    <property type="entry name" value="Prot-tyrosine_phosphatase-like"/>
</dbReference>
<dbReference type="GO" id="GO:0005829">
    <property type="term" value="C:cytosol"/>
    <property type="evidence" value="ECO:0007669"/>
    <property type="project" value="TreeGrafter"/>
</dbReference>
<dbReference type="GO" id="GO:0046856">
    <property type="term" value="P:phosphatidylinositol dephosphorylation"/>
    <property type="evidence" value="ECO:0007669"/>
    <property type="project" value="TreeGrafter"/>
</dbReference>
<dbReference type="VEuPathDB" id="FungiDB:YALI0_C11033g"/>
<dbReference type="Proteomes" id="UP000182444">
    <property type="component" value="Chromosome 1C"/>
</dbReference>
<dbReference type="GO" id="GO:0051896">
    <property type="term" value="P:regulation of phosphatidylinositol 3-kinase/protein kinase B signal transduction"/>
    <property type="evidence" value="ECO:0007669"/>
    <property type="project" value="TreeGrafter"/>
</dbReference>
<evidence type="ECO:0000256" key="1">
    <source>
        <dbReference type="ARBA" id="ARBA00013015"/>
    </source>
</evidence>
<dbReference type="GO" id="GO:0005886">
    <property type="term" value="C:plasma membrane"/>
    <property type="evidence" value="ECO:0007669"/>
    <property type="project" value="TreeGrafter"/>
</dbReference>
<dbReference type="VEuPathDB" id="FungiDB:YALI1_C15465g"/>
<dbReference type="OMA" id="YPKRAYR"/>
<dbReference type="InterPro" id="IPR029023">
    <property type="entry name" value="Tensin_phosphatase"/>
</dbReference>
<dbReference type="eggNOG" id="KOG2283">
    <property type="taxonomic scope" value="Eukaryota"/>
</dbReference>
<feature type="domain" description="Phosphatase tensin-type" evidence="5">
    <location>
        <begin position="22"/>
        <end position="310"/>
    </location>
</feature>
<feature type="compositionally biased region" description="Low complexity" evidence="3">
    <location>
        <begin position="191"/>
        <end position="220"/>
    </location>
</feature>
<dbReference type="PANTHER" id="PTHR12305">
    <property type="entry name" value="PHOSPHATASE WITH HOMOLOGY TO TENSIN"/>
    <property type="match status" value="1"/>
</dbReference>
<gene>
    <name evidence="6" type="ORF">YALI1_C15465g</name>
</gene>
<dbReference type="InterPro" id="IPR000387">
    <property type="entry name" value="Tyr_Pase_dom"/>
</dbReference>
<feature type="compositionally biased region" description="Polar residues" evidence="3">
    <location>
        <begin position="156"/>
        <end position="181"/>
    </location>
</feature>
<feature type="domain" description="Tyrosine specific protein phosphatases" evidence="4">
    <location>
        <begin position="224"/>
        <end position="282"/>
    </location>
</feature>
<evidence type="ECO:0000259" key="5">
    <source>
        <dbReference type="PROSITE" id="PS51181"/>
    </source>
</evidence>